<dbReference type="InterPro" id="IPR046020">
    <property type="entry name" value="DUF5977"/>
</dbReference>
<comment type="caution">
    <text evidence="2">The sequence shown here is derived from an EMBL/GenBank/DDBJ whole genome shotgun (WGS) entry which is preliminary data.</text>
</comment>
<proteinExistence type="predicted"/>
<dbReference type="Proteomes" id="UP001501367">
    <property type="component" value="Unassembled WGS sequence"/>
</dbReference>
<evidence type="ECO:0000313" key="2">
    <source>
        <dbReference type="EMBL" id="GAA3734966.1"/>
    </source>
</evidence>
<evidence type="ECO:0000259" key="1">
    <source>
        <dbReference type="Pfam" id="PF19404"/>
    </source>
</evidence>
<keyword evidence="3" id="KW-1185">Reference proteome</keyword>
<feature type="domain" description="DUF5977" evidence="1">
    <location>
        <begin position="25"/>
        <end position="89"/>
    </location>
</feature>
<dbReference type="RefSeq" id="WP_345158103.1">
    <property type="nucleotide sequence ID" value="NZ_BAABDT010000002.1"/>
</dbReference>
<name>A0ABP7FBE9_9FLAO</name>
<reference evidence="3" key="1">
    <citation type="journal article" date="2019" name="Int. J. Syst. Evol. Microbiol.">
        <title>The Global Catalogue of Microorganisms (GCM) 10K type strain sequencing project: providing services to taxonomists for standard genome sequencing and annotation.</title>
        <authorList>
            <consortium name="The Broad Institute Genomics Platform"/>
            <consortium name="The Broad Institute Genome Sequencing Center for Infectious Disease"/>
            <person name="Wu L."/>
            <person name="Ma J."/>
        </authorList>
    </citation>
    <scope>NUCLEOTIDE SEQUENCE [LARGE SCALE GENOMIC DNA]</scope>
    <source>
        <strain evidence="3">JCM 17336</strain>
    </source>
</reference>
<protein>
    <recommendedName>
        <fullName evidence="1">DUF5977 domain-containing protein</fullName>
    </recommendedName>
</protein>
<sequence>MEENITYKPFAYIDQYNPAEGATVYYNTEKTSTVKKNDCLYGTSGNLVTLIAPANKFISTESVADANLQAQSWLDANAQAYANNTGICTIRATAWRGENPSCVLEPSTTMLPFDYMIIRYKWALGAGRDLDTFTGFVSTGTEWDSKYMGFGHGHGNELPNNSTAMQSYIMYAGDNRKDNGVEACLINFDKLLSDYTTLKSVPVRMATAWFGEIGTGNIDVEITTYSGGIMQKVDADYDFINIGGSQVQQLTFSKNVPKPPSWINDIDQVTNIGYITYDKNTSTAKVAITY</sequence>
<dbReference type="EMBL" id="BAABDT010000002">
    <property type="protein sequence ID" value="GAA3734966.1"/>
    <property type="molecule type" value="Genomic_DNA"/>
</dbReference>
<gene>
    <name evidence="2" type="ORF">GCM10022422_17350</name>
</gene>
<organism evidence="2 3">
    <name type="scientific">Flavobacterium ginsengisoli</name>
    <dbReference type="NCBI Taxonomy" id="871694"/>
    <lineage>
        <taxon>Bacteria</taxon>
        <taxon>Pseudomonadati</taxon>
        <taxon>Bacteroidota</taxon>
        <taxon>Flavobacteriia</taxon>
        <taxon>Flavobacteriales</taxon>
        <taxon>Flavobacteriaceae</taxon>
        <taxon>Flavobacterium</taxon>
    </lineage>
</organism>
<dbReference type="Pfam" id="PF19404">
    <property type="entry name" value="DUF5977"/>
    <property type="match status" value="1"/>
</dbReference>
<accession>A0ABP7FBE9</accession>
<evidence type="ECO:0000313" key="3">
    <source>
        <dbReference type="Proteomes" id="UP001501367"/>
    </source>
</evidence>